<gene>
    <name evidence="1" type="ORF">RBWH47_00989</name>
</gene>
<dbReference type="Proteomes" id="UP000006222">
    <property type="component" value="Unassembled WGS sequence"/>
</dbReference>
<proteinExistence type="predicted"/>
<evidence type="ECO:0000313" key="1">
    <source>
        <dbReference type="EMBL" id="EGF25213.1"/>
    </source>
</evidence>
<evidence type="ECO:0000313" key="2">
    <source>
        <dbReference type="Proteomes" id="UP000006222"/>
    </source>
</evidence>
<dbReference type="EMBL" id="AFAR01000244">
    <property type="protein sequence ID" value="EGF25213.1"/>
    <property type="molecule type" value="Genomic_DNA"/>
</dbReference>
<comment type="caution">
    <text evidence="1">The sequence shown here is derived from an EMBL/GenBank/DDBJ whole genome shotgun (WGS) entry which is preliminary data.</text>
</comment>
<protein>
    <submittedName>
        <fullName evidence="1">Uncharacterized protein</fullName>
    </submittedName>
</protein>
<organism evidence="1 2">
    <name type="scientific">Rhodopirellula baltica WH47</name>
    <dbReference type="NCBI Taxonomy" id="991778"/>
    <lineage>
        <taxon>Bacteria</taxon>
        <taxon>Pseudomonadati</taxon>
        <taxon>Planctomycetota</taxon>
        <taxon>Planctomycetia</taxon>
        <taxon>Pirellulales</taxon>
        <taxon>Pirellulaceae</taxon>
        <taxon>Rhodopirellula</taxon>
    </lineage>
</organism>
<dbReference type="AlphaFoldDB" id="F2AYL6"/>
<reference evidence="1 2" key="1">
    <citation type="journal article" date="2013" name="Mar. Genomics">
        <title>Expression of sulfatases in Rhodopirellula baltica and the diversity of sulfatases in the genus Rhodopirellula.</title>
        <authorList>
            <person name="Wegner C.E."/>
            <person name="Richter-Heitmann T."/>
            <person name="Klindworth A."/>
            <person name="Klockow C."/>
            <person name="Richter M."/>
            <person name="Achstetter T."/>
            <person name="Glockner F.O."/>
            <person name="Harder J."/>
        </authorList>
    </citation>
    <scope>NUCLEOTIDE SEQUENCE [LARGE SCALE GENOMIC DNA]</scope>
    <source>
        <strain evidence="1 2">WH47</strain>
    </source>
</reference>
<accession>F2AYL6</accession>
<sequence>MPAFYDAFALFLPADGLPGPSSETKRSYDGLPRPSEVTRGFWVGRVRA</sequence>
<name>F2AYL6_RHOBT</name>